<name>A0A8S5P2B4_9CAUD</name>
<organism evidence="1">
    <name type="scientific">Myoviridae sp. ctakU3</name>
    <dbReference type="NCBI Taxonomy" id="2825135"/>
    <lineage>
        <taxon>Viruses</taxon>
        <taxon>Duplodnaviria</taxon>
        <taxon>Heunggongvirae</taxon>
        <taxon>Uroviricota</taxon>
        <taxon>Caudoviricetes</taxon>
    </lineage>
</organism>
<accession>A0A8S5P2B4</accession>
<reference evidence="1" key="1">
    <citation type="journal article" date="2021" name="Proc. Natl. Acad. Sci. U.S.A.">
        <title>A Catalog of Tens of Thousands of Viruses from Human Metagenomes Reveals Hidden Associations with Chronic Diseases.</title>
        <authorList>
            <person name="Tisza M.J."/>
            <person name="Buck C.B."/>
        </authorList>
    </citation>
    <scope>NUCLEOTIDE SEQUENCE</scope>
    <source>
        <strain evidence="1">CtakU3</strain>
    </source>
</reference>
<evidence type="ECO:0000313" key="1">
    <source>
        <dbReference type="EMBL" id="DAE00595.1"/>
    </source>
</evidence>
<dbReference type="EMBL" id="BK015306">
    <property type="protein sequence ID" value="DAE00595.1"/>
    <property type="molecule type" value="Genomic_DNA"/>
</dbReference>
<proteinExistence type="predicted"/>
<protein>
    <submittedName>
        <fullName evidence="1">Virion morphogenesis protein</fullName>
    </submittedName>
</protein>
<sequence length="171" mass="18698">MTNKPFASIAKTKSGLGDLNRIVDKIRRTRIYVGVAEGADGDVRGGDEPTNSQLGFKHEFGSPYENIPPRPFLQTGVQYNKGTISGLMRGAMEQALSDDLKGFDKRMEAAALTAAASVQEYMVKADFAPLSPMTIRERLKRNPNQDPATMKPLIDTGSLRQAIQGIVIEED</sequence>